<dbReference type="Gene3D" id="2.40.50.140">
    <property type="entry name" value="Nucleic acid-binding proteins"/>
    <property type="match status" value="1"/>
</dbReference>
<evidence type="ECO:0000313" key="2">
    <source>
        <dbReference type="Proteomes" id="UP000011541"/>
    </source>
</evidence>
<dbReference type="Proteomes" id="UP000011541">
    <property type="component" value="Chromosome"/>
</dbReference>
<dbReference type="OrthoDB" id="5296916at2"/>
<dbReference type="STRING" id="1208920.CONE_0606"/>
<name>M1LS46_9PROT</name>
<dbReference type="RefSeq" id="WP_015397054.1">
    <property type="nucleotide sequence ID" value="NC_020299.1"/>
</dbReference>
<dbReference type="eggNOG" id="COG2965">
    <property type="taxonomic scope" value="Bacteria"/>
</dbReference>
<dbReference type="SUPFAM" id="SSF50249">
    <property type="entry name" value="Nucleic acid-binding proteins"/>
    <property type="match status" value="1"/>
</dbReference>
<dbReference type="HOGENOM" id="CLU_166075_1_1_4"/>
<dbReference type="GO" id="GO:0006260">
    <property type="term" value="P:DNA replication"/>
    <property type="evidence" value="ECO:0007669"/>
    <property type="project" value="InterPro"/>
</dbReference>
<organism evidence="1 2">
    <name type="scientific">Candidatus Kinetoplastidibacterium stringomonadis TCC290E</name>
    <dbReference type="NCBI Taxonomy" id="1208920"/>
    <lineage>
        <taxon>Bacteria</taxon>
        <taxon>Pseudomonadati</taxon>
        <taxon>Pseudomonadota</taxon>
        <taxon>Betaproteobacteria</taxon>
        <taxon>Candidatus Kinetoplastidibacterium</taxon>
    </lineage>
</organism>
<sequence>MNNLEIDVTFIENKGLRYTKTGIPVLEMLLENYSKVMESGLEREVRFQILSVAIGYITDILINMPIGCKFSAKGFIAPAYRGSALLKFHLQEIYNT</sequence>
<accession>M1LS46</accession>
<dbReference type="Pfam" id="PF22657">
    <property type="entry name" value="SSB_1"/>
    <property type="match status" value="1"/>
</dbReference>
<dbReference type="InterPro" id="IPR023646">
    <property type="entry name" value="Prisomal_replication_PriB"/>
</dbReference>
<proteinExistence type="predicted"/>
<protein>
    <submittedName>
        <fullName evidence="1">Primosomal replication protein N</fullName>
    </submittedName>
</protein>
<dbReference type="GO" id="GO:0003697">
    <property type="term" value="F:single-stranded DNA binding"/>
    <property type="evidence" value="ECO:0007669"/>
    <property type="project" value="InterPro"/>
</dbReference>
<dbReference type="AlphaFoldDB" id="M1LS46"/>
<dbReference type="KEGG" id="kon:CONE_0606"/>
<evidence type="ECO:0000313" key="1">
    <source>
        <dbReference type="EMBL" id="AGF48367.1"/>
    </source>
</evidence>
<dbReference type="PATRIC" id="fig|1208920.3.peg.355"/>
<dbReference type="GO" id="GO:0030894">
    <property type="term" value="C:replisome"/>
    <property type="evidence" value="ECO:0007669"/>
    <property type="project" value="InterPro"/>
</dbReference>
<dbReference type="EMBL" id="CP003805">
    <property type="protein sequence ID" value="AGF48367.1"/>
    <property type="molecule type" value="Genomic_DNA"/>
</dbReference>
<keyword evidence="2" id="KW-1185">Reference proteome</keyword>
<reference evidence="1 2" key="1">
    <citation type="journal article" date="2013" name="Genome Biol. Evol.">
        <title>Genome evolution and phylogenomic analysis of candidatus kinetoplastibacterium, the betaproteobacterial endosymbionts of strigomonas and angomonas.</title>
        <authorList>
            <person name="Alves J.M."/>
            <person name="Serrano M.G."/>
            <person name="Maia da Silva F."/>
            <person name="Voegtly L.J."/>
            <person name="Matveyev A.V."/>
            <person name="Teixeira M.M."/>
            <person name="Camargo E.P."/>
            <person name="Buck G.A."/>
        </authorList>
    </citation>
    <scope>NUCLEOTIDE SEQUENCE [LARGE SCALE GENOMIC DNA]</scope>
    <source>
        <strain evidence="1 2">TCC290E</strain>
    </source>
</reference>
<dbReference type="InterPro" id="IPR012340">
    <property type="entry name" value="NA-bd_OB-fold"/>
</dbReference>
<gene>
    <name evidence="1" type="ORF">CONE_0606</name>
</gene>